<evidence type="ECO:0000313" key="11">
    <source>
        <dbReference type="Proteomes" id="UP000013750"/>
    </source>
</evidence>
<gene>
    <name evidence="10" type="ORF">I592_03335</name>
    <name evidence="9" type="ORF">UKC_00112</name>
</gene>
<protein>
    <recommendedName>
        <fullName evidence="8">Glycosyltransferase 2-like domain-containing protein</fullName>
    </recommendedName>
</protein>
<dbReference type="Pfam" id="PF13632">
    <property type="entry name" value="Glyco_trans_2_3"/>
    <property type="match status" value="1"/>
</dbReference>
<dbReference type="InterPro" id="IPR050321">
    <property type="entry name" value="Glycosyltr_2/OpgH_subfam"/>
</dbReference>
<keyword evidence="12" id="KW-1185">Reference proteome</keyword>
<proteinExistence type="predicted"/>
<keyword evidence="3" id="KW-0808">Transferase</keyword>
<name>R2VMT0_9ENTE</name>
<dbReference type="CDD" id="cd06421">
    <property type="entry name" value="CESA_CelA_like"/>
    <property type="match status" value="1"/>
</dbReference>
<keyword evidence="5 7" id="KW-1133">Transmembrane helix</keyword>
<reference evidence="10 12" key="2">
    <citation type="submission" date="2013-03" db="EMBL/GenBank/DDBJ databases">
        <title>The Genome Sequence of Enterococcus gilvus ATCC BAA-350 (PacBio/Illumina hybrid assembly).</title>
        <authorList>
            <consortium name="The Broad Institute Genomics Platform"/>
            <consortium name="The Broad Institute Genome Sequencing Center for Infectious Disease"/>
            <person name="Earl A."/>
            <person name="Russ C."/>
            <person name="Gilmore M."/>
            <person name="Surin D."/>
            <person name="Walker B."/>
            <person name="Young S."/>
            <person name="Zeng Q."/>
            <person name="Gargeya S."/>
            <person name="Fitzgerald M."/>
            <person name="Haas B."/>
            <person name="Abouelleil A."/>
            <person name="Allen A.W."/>
            <person name="Alvarado L."/>
            <person name="Arachchi H.M."/>
            <person name="Berlin A.M."/>
            <person name="Chapman S.B."/>
            <person name="Gainer-Dewar J."/>
            <person name="Goldberg J."/>
            <person name="Griggs A."/>
            <person name="Gujja S."/>
            <person name="Hansen M."/>
            <person name="Howarth C."/>
            <person name="Imamovic A."/>
            <person name="Ireland A."/>
            <person name="Larimer J."/>
            <person name="McCowan C."/>
            <person name="Murphy C."/>
            <person name="Pearson M."/>
            <person name="Poon T.W."/>
            <person name="Priest M."/>
            <person name="Roberts A."/>
            <person name="Saif S."/>
            <person name="Shea T."/>
            <person name="Sisk P."/>
            <person name="Sykes S."/>
            <person name="Wortman J."/>
            <person name="Nusbaum C."/>
            <person name="Birren B."/>
        </authorList>
    </citation>
    <scope>NUCLEOTIDE SEQUENCE [LARGE SCALE GENOMIC DNA]</scope>
    <source>
        <strain evidence="10 12">ATCC BAA-350</strain>
    </source>
</reference>
<dbReference type="GO" id="GO:0016758">
    <property type="term" value="F:hexosyltransferase activity"/>
    <property type="evidence" value="ECO:0007669"/>
    <property type="project" value="TreeGrafter"/>
</dbReference>
<dbReference type="InterPro" id="IPR001173">
    <property type="entry name" value="Glyco_trans_2-like"/>
</dbReference>
<evidence type="ECO:0000256" key="1">
    <source>
        <dbReference type="ARBA" id="ARBA00004141"/>
    </source>
</evidence>
<comment type="caution">
    <text evidence="9">The sequence shown here is derived from an EMBL/GenBank/DDBJ whole genome shotgun (WGS) entry which is preliminary data.</text>
</comment>
<evidence type="ECO:0000256" key="6">
    <source>
        <dbReference type="ARBA" id="ARBA00023136"/>
    </source>
</evidence>
<feature type="transmembrane region" description="Helical" evidence="7">
    <location>
        <begin position="366"/>
        <end position="382"/>
    </location>
</feature>
<feature type="domain" description="Glycosyltransferase 2-like" evidence="8">
    <location>
        <begin position="165"/>
        <end position="395"/>
    </location>
</feature>
<evidence type="ECO:0000259" key="8">
    <source>
        <dbReference type="Pfam" id="PF13632"/>
    </source>
</evidence>
<organism evidence="9 11">
    <name type="scientific">Enterococcus gilvus ATCC BAA-350</name>
    <dbReference type="NCBI Taxonomy" id="1158614"/>
    <lineage>
        <taxon>Bacteria</taxon>
        <taxon>Bacillati</taxon>
        <taxon>Bacillota</taxon>
        <taxon>Bacilli</taxon>
        <taxon>Lactobacillales</taxon>
        <taxon>Enterococcaceae</taxon>
        <taxon>Enterococcus</taxon>
    </lineage>
</organism>
<evidence type="ECO:0000313" key="10">
    <source>
        <dbReference type="EMBL" id="EOW79197.1"/>
    </source>
</evidence>
<dbReference type="PANTHER" id="PTHR43867:SF2">
    <property type="entry name" value="CELLULOSE SYNTHASE CATALYTIC SUBUNIT A [UDP-FORMING]"/>
    <property type="match status" value="1"/>
</dbReference>
<keyword evidence="4 7" id="KW-0812">Transmembrane</keyword>
<dbReference type="OrthoDB" id="9766299at2"/>
<dbReference type="SUPFAM" id="SSF53448">
    <property type="entry name" value="Nucleotide-diphospho-sugar transferases"/>
    <property type="match status" value="1"/>
</dbReference>
<evidence type="ECO:0000256" key="4">
    <source>
        <dbReference type="ARBA" id="ARBA00022692"/>
    </source>
</evidence>
<keyword evidence="6 7" id="KW-0472">Membrane</keyword>
<dbReference type="RefSeq" id="WP_010778563.1">
    <property type="nucleotide sequence ID" value="NZ_ASWH01000002.1"/>
</dbReference>
<evidence type="ECO:0000256" key="3">
    <source>
        <dbReference type="ARBA" id="ARBA00022679"/>
    </source>
</evidence>
<feature type="transmembrane region" description="Helical" evidence="7">
    <location>
        <begin position="7"/>
        <end position="24"/>
    </location>
</feature>
<accession>R2VMT0</accession>
<dbReference type="GO" id="GO:0005886">
    <property type="term" value="C:plasma membrane"/>
    <property type="evidence" value="ECO:0007669"/>
    <property type="project" value="TreeGrafter"/>
</dbReference>
<keyword evidence="2" id="KW-0328">Glycosyltransferase</keyword>
<dbReference type="Proteomes" id="UP000014160">
    <property type="component" value="Unassembled WGS sequence"/>
</dbReference>
<dbReference type="AlphaFoldDB" id="R2VMT0"/>
<feature type="transmembrane region" description="Helical" evidence="7">
    <location>
        <begin position="464"/>
        <end position="488"/>
    </location>
</feature>
<sequence>MDKKKRIIVFLAIISQIIYLFFRFRYTLPFRWGFLTLFLALLLLLSEFSSNLQGIYEFITIAGKKALKEVPLEPEQYPHVDILITTHNESRELLYKTINACKNLSYPDTKKVHVYLCDDSCREEMKNIAALFDIHYIGMRKEDNPDKKAGNVNNALQHSSSPLVACLDCDMIPKSDFLLKVVPYFYETENNTDEEIAAYSKELAENGYQYKIGYVQTPQDFYTLDLFQYNLFADNILPNEQDYFFKHVNGARVPFNSAIYCGSNAIFSRDALESTGGLSTDSITEDFSSSIKMQKAGYLGRVLSESYVYGLCPFTIEDLKDQRVRWSRGFVQGIRSNRLLFSKLSLLSKFSYLILYNYWLLPYRKLAFLFIPIISVLFNFRIVDTDILLLLLVWLPAYMIYNWALSCVSEKSLNRTYSNLVDTILTPYIAWPLFKELVGIREEHFVVTPKDFWRINEAPPKRYVVFNVVGLLLTVVSIVASILNIYAIPTASQVFILFWLCQNAVSFFYGISFNRPRKGIDNEFIRWNLVLQGILTFGPEGEGAIEVETVYLNEERIHLKAAEGVDSFLDHHGKLQLSDERYTTELTVQVRSCGEDGIELFIEEPIDEVNPAYNQYLHLLHDRPTTYTTTIVNQNFWIDNFDKNFINAFKVGEWRGWKEKKKELSGFPLQRDTEKKGAESK</sequence>
<dbReference type="InterPro" id="IPR029044">
    <property type="entry name" value="Nucleotide-diphossugar_trans"/>
</dbReference>
<feature type="transmembrane region" description="Helical" evidence="7">
    <location>
        <begin position="30"/>
        <end position="48"/>
    </location>
</feature>
<feature type="transmembrane region" description="Helical" evidence="7">
    <location>
        <begin position="494"/>
        <end position="511"/>
    </location>
</feature>
<dbReference type="Gene3D" id="3.90.550.10">
    <property type="entry name" value="Spore Coat Polysaccharide Biosynthesis Protein SpsA, Chain A"/>
    <property type="match status" value="1"/>
</dbReference>
<reference evidence="9 11" key="1">
    <citation type="submission" date="2013-02" db="EMBL/GenBank/DDBJ databases">
        <title>The Genome Sequence of Enterococcus gilvus ATCC BAA-350.</title>
        <authorList>
            <consortium name="The Broad Institute Genome Sequencing Platform"/>
            <consortium name="The Broad Institute Genome Sequencing Center for Infectious Disease"/>
            <person name="Earl A.M."/>
            <person name="Gilmore M.S."/>
            <person name="Lebreton F."/>
            <person name="Walker B."/>
            <person name="Young S.K."/>
            <person name="Zeng Q."/>
            <person name="Gargeya S."/>
            <person name="Fitzgerald M."/>
            <person name="Haas B."/>
            <person name="Abouelleil A."/>
            <person name="Alvarado L."/>
            <person name="Arachchi H.M."/>
            <person name="Berlin A.M."/>
            <person name="Chapman S.B."/>
            <person name="Dewar J."/>
            <person name="Goldberg J."/>
            <person name="Griggs A."/>
            <person name="Gujja S."/>
            <person name="Hansen M."/>
            <person name="Howarth C."/>
            <person name="Imamovic A."/>
            <person name="Larimer J."/>
            <person name="McCowan C."/>
            <person name="Murphy C."/>
            <person name="Neiman D."/>
            <person name="Pearson M."/>
            <person name="Priest M."/>
            <person name="Roberts A."/>
            <person name="Saif S."/>
            <person name="Shea T."/>
            <person name="Sisk P."/>
            <person name="Sykes S."/>
            <person name="Wortman J."/>
            <person name="Nusbaum C."/>
            <person name="Birren B."/>
        </authorList>
    </citation>
    <scope>NUCLEOTIDE SEQUENCE [LARGE SCALE GENOMIC DNA]</scope>
    <source>
        <strain evidence="9 11">ATCC BAA-350</strain>
    </source>
</reference>
<comment type="subcellular location">
    <subcellularLocation>
        <location evidence="1">Membrane</location>
        <topology evidence="1">Multi-pass membrane protein</topology>
    </subcellularLocation>
</comment>
<dbReference type="HOGENOM" id="CLU_011907_3_1_9"/>
<feature type="transmembrane region" description="Helical" evidence="7">
    <location>
        <begin position="387"/>
        <end position="404"/>
    </location>
</feature>
<dbReference type="eggNOG" id="COG1215">
    <property type="taxonomic scope" value="Bacteria"/>
</dbReference>
<dbReference type="EMBL" id="AJDQ01000002">
    <property type="protein sequence ID" value="EOI58926.1"/>
    <property type="molecule type" value="Genomic_DNA"/>
</dbReference>
<evidence type="ECO:0000313" key="12">
    <source>
        <dbReference type="Proteomes" id="UP000014160"/>
    </source>
</evidence>
<dbReference type="PATRIC" id="fig|1158614.3.peg.97"/>
<evidence type="ECO:0000256" key="7">
    <source>
        <dbReference type="SAM" id="Phobius"/>
    </source>
</evidence>
<dbReference type="EMBL" id="ASWH01000002">
    <property type="protein sequence ID" value="EOW79197.1"/>
    <property type="molecule type" value="Genomic_DNA"/>
</dbReference>
<evidence type="ECO:0000256" key="2">
    <source>
        <dbReference type="ARBA" id="ARBA00022676"/>
    </source>
</evidence>
<dbReference type="PANTHER" id="PTHR43867">
    <property type="entry name" value="CELLULOSE SYNTHASE CATALYTIC SUBUNIT A [UDP-FORMING]"/>
    <property type="match status" value="1"/>
</dbReference>
<dbReference type="Proteomes" id="UP000013750">
    <property type="component" value="Unassembled WGS sequence"/>
</dbReference>
<evidence type="ECO:0000256" key="5">
    <source>
        <dbReference type="ARBA" id="ARBA00022989"/>
    </source>
</evidence>
<evidence type="ECO:0000313" key="9">
    <source>
        <dbReference type="EMBL" id="EOI58926.1"/>
    </source>
</evidence>